<accession>A0A2H0V7T0</accession>
<dbReference type="AlphaFoldDB" id="A0A2H0V7T0"/>
<name>A0A2H0V7T0_9BACT</name>
<dbReference type="Gene3D" id="3.30.420.40">
    <property type="match status" value="2"/>
</dbReference>
<evidence type="ECO:0000313" key="2">
    <source>
        <dbReference type="Proteomes" id="UP000229901"/>
    </source>
</evidence>
<evidence type="ECO:0000313" key="1">
    <source>
        <dbReference type="EMBL" id="PIR94400.1"/>
    </source>
</evidence>
<organism evidence="1 2">
    <name type="scientific">Candidatus Falkowbacteria bacterium CG10_big_fil_rev_8_21_14_0_10_39_11</name>
    <dbReference type="NCBI Taxonomy" id="1974565"/>
    <lineage>
        <taxon>Bacteria</taxon>
        <taxon>Candidatus Falkowiibacteriota</taxon>
    </lineage>
</organism>
<comment type="caution">
    <text evidence="1">The sequence shown here is derived from an EMBL/GenBank/DDBJ whole genome shotgun (WGS) entry which is preliminary data.</text>
</comment>
<protein>
    <recommendedName>
        <fullName evidence="3">SHS2 domain-containing protein</fullName>
    </recommendedName>
</protein>
<evidence type="ECO:0008006" key="3">
    <source>
        <dbReference type="Google" id="ProtNLM"/>
    </source>
</evidence>
<gene>
    <name evidence="1" type="ORF">COT97_01685</name>
</gene>
<sequence length="368" mass="42011">MVVNFVRQALLDKRTIQDLKLQVKVQGEVRVFNLNGLTQVLNFMLNDLAAVGELSRKMLPVLSFDNLGVHLVALSNDDVTDVNVKIEEVRTFPLSEYDDGLILGLKDDSAIDYMVEFLREVRQISKVDLSRVAVSLPAQWVFVKVIEYRECEDHLFQEYIEDQLPSLFSVAPEMLLCAWRKMEVVAGKARILILGVLRDIYASYLEVFEKAGIEPVVITGPVEAYPMLLKETSFLREDGCISAVLDVRKNTALFNVFYNDHLMYNHDIVRGDSQERFVVEVCRVIDFYHALSLERISNFLVTGSVDDLEEFQSAFDKRDGKDFVQWQLLDLFNTAGTRIYQMNDELREALKTGKGKFAVPLGLAFMNV</sequence>
<dbReference type="Proteomes" id="UP000229901">
    <property type="component" value="Unassembled WGS sequence"/>
</dbReference>
<reference evidence="2" key="1">
    <citation type="submission" date="2017-09" db="EMBL/GenBank/DDBJ databases">
        <title>Depth-based differentiation of microbial function through sediment-hosted aquifers and enrichment of novel symbionts in the deep terrestrial subsurface.</title>
        <authorList>
            <person name="Probst A.J."/>
            <person name="Ladd B."/>
            <person name="Jarett J.K."/>
            <person name="Geller-Mcgrath D.E."/>
            <person name="Sieber C.M.K."/>
            <person name="Emerson J.B."/>
            <person name="Anantharaman K."/>
            <person name="Thomas B.C."/>
            <person name="Malmstrom R."/>
            <person name="Stieglmeier M."/>
            <person name="Klingl A."/>
            <person name="Woyke T."/>
            <person name="Ryan C.M."/>
            <person name="Banfield J.F."/>
        </authorList>
    </citation>
    <scope>NUCLEOTIDE SEQUENCE [LARGE SCALE GENOMIC DNA]</scope>
</reference>
<dbReference type="EMBL" id="PFAP01000007">
    <property type="protein sequence ID" value="PIR94400.1"/>
    <property type="molecule type" value="Genomic_DNA"/>
</dbReference>
<proteinExistence type="predicted"/>
<dbReference type="Gene3D" id="3.30.1490.300">
    <property type="match status" value="1"/>
</dbReference>